<dbReference type="GO" id="GO:0003677">
    <property type="term" value="F:DNA binding"/>
    <property type="evidence" value="ECO:0007669"/>
    <property type="project" value="UniProtKB-KW"/>
</dbReference>
<keyword evidence="3" id="KW-0804">Transcription</keyword>
<organism evidence="5 6">
    <name type="scientific">Paludibacterium paludis</name>
    <dbReference type="NCBI Taxonomy" id="1225769"/>
    <lineage>
        <taxon>Bacteria</taxon>
        <taxon>Pseudomonadati</taxon>
        <taxon>Pseudomonadota</taxon>
        <taxon>Betaproteobacteria</taxon>
        <taxon>Neisseriales</taxon>
        <taxon>Chromobacteriaceae</taxon>
        <taxon>Paludibacterium</taxon>
    </lineage>
</organism>
<dbReference type="PROSITE" id="PS50949">
    <property type="entry name" value="HTH_GNTR"/>
    <property type="match status" value="1"/>
</dbReference>
<sequence length="237" mass="26319">MSDSARGHSAQTLTASTTETLRQRLLSGEWPGGTQLRQEALSRELGVSRVPVREALRQLEAEGLVEIVEHRGAVVAELSLDEILELLRVRALLECDILLEAVPRQTRGDLETAESLLGQFKAALDARDVSRWGLLNAEFHLTLYRAAGRPHTLAMIGQLLNRTDRYTRIQIMLTDCCEQSYREHAELLALCRGKDAVSAAASLRKHILDAGPALAAHYPQQRSGIATRRSRTRNLPE</sequence>
<feature type="domain" description="HTH gntR-type" evidence="4">
    <location>
        <begin position="11"/>
        <end position="78"/>
    </location>
</feature>
<accession>A0A918P6U0</accession>
<keyword evidence="1" id="KW-0805">Transcription regulation</keyword>
<comment type="caution">
    <text evidence="5">The sequence shown here is derived from an EMBL/GenBank/DDBJ whole genome shotgun (WGS) entry which is preliminary data.</text>
</comment>
<dbReference type="PANTHER" id="PTHR43537">
    <property type="entry name" value="TRANSCRIPTIONAL REGULATOR, GNTR FAMILY"/>
    <property type="match status" value="1"/>
</dbReference>
<dbReference type="PRINTS" id="PR00035">
    <property type="entry name" value="HTHGNTR"/>
</dbReference>
<dbReference type="SUPFAM" id="SSF46785">
    <property type="entry name" value="Winged helix' DNA-binding domain"/>
    <property type="match status" value="1"/>
</dbReference>
<gene>
    <name evidence="5" type="ORF">GCM10011289_34090</name>
</gene>
<dbReference type="Pfam" id="PF07729">
    <property type="entry name" value="FCD"/>
    <property type="match status" value="1"/>
</dbReference>
<evidence type="ECO:0000256" key="2">
    <source>
        <dbReference type="ARBA" id="ARBA00023125"/>
    </source>
</evidence>
<reference evidence="5" key="2">
    <citation type="submission" date="2020-09" db="EMBL/GenBank/DDBJ databases">
        <authorList>
            <person name="Sun Q."/>
            <person name="Kim S."/>
        </authorList>
    </citation>
    <scope>NUCLEOTIDE SEQUENCE</scope>
    <source>
        <strain evidence="5">KCTC 32182</strain>
    </source>
</reference>
<dbReference type="InterPro" id="IPR011711">
    <property type="entry name" value="GntR_C"/>
</dbReference>
<keyword evidence="6" id="KW-1185">Reference proteome</keyword>
<dbReference type="InterPro" id="IPR036388">
    <property type="entry name" value="WH-like_DNA-bd_sf"/>
</dbReference>
<dbReference type="SMART" id="SM00895">
    <property type="entry name" value="FCD"/>
    <property type="match status" value="1"/>
</dbReference>
<dbReference type="GO" id="GO:0003700">
    <property type="term" value="F:DNA-binding transcription factor activity"/>
    <property type="evidence" value="ECO:0007669"/>
    <property type="project" value="InterPro"/>
</dbReference>
<evidence type="ECO:0000313" key="6">
    <source>
        <dbReference type="Proteomes" id="UP000645257"/>
    </source>
</evidence>
<dbReference type="SUPFAM" id="SSF48008">
    <property type="entry name" value="GntR ligand-binding domain-like"/>
    <property type="match status" value="1"/>
</dbReference>
<dbReference type="Gene3D" id="1.10.10.10">
    <property type="entry name" value="Winged helix-like DNA-binding domain superfamily/Winged helix DNA-binding domain"/>
    <property type="match status" value="1"/>
</dbReference>
<dbReference type="InterPro" id="IPR008920">
    <property type="entry name" value="TF_FadR/GntR_C"/>
</dbReference>
<dbReference type="Proteomes" id="UP000645257">
    <property type="component" value="Unassembled WGS sequence"/>
</dbReference>
<dbReference type="InterPro" id="IPR036390">
    <property type="entry name" value="WH_DNA-bd_sf"/>
</dbReference>
<keyword evidence="2" id="KW-0238">DNA-binding</keyword>
<dbReference type="CDD" id="cd07377">
    <property type="entry name" value="WHTH_GntR"/>
    <property type="match status" value="1"/>
</dbReference>
<dbReference type="InterPro" id="IPR000524">
    <property type="entry name" value="Tscrpt_reg_HTH_GntR"/>
</dbReference>
<dbReference type="Pfam" id="PF00392">
    <property type="entry name" value="GntR"/>
    <property type="match status" value="1"/>
</dbReference>
<proteinExistence type="predicted"/>
<evidence type="ECO:0000259" key="4">
    <source>
        <dbReference type="PROSITE" id="PS50949"/>
    </source>
</evidence>
<dbReference type="AlphaFoldDB" id="A0A918P6U0"/>
<evidence type="ECO:0000313" key="5">
    <source>
        <dbReference type="EMBL" id="GGY27922.1"/>
    </source>
</evidence>
<dbReference type="Gene3D" id="1.20.120.530">
    <property type="entry name" value="GntR ligand-binding domain-like"/>
    <property type="match status" value="1"/>
</dbReference>
<dbReference type="RefSeq" id="WP_189536582.1">
    <property type="nucleotide sequence ID" value="NZ_BMYX01000025.1"/>
</dbReference>
<dbReference type="PANTHER" id="PTHR43537:SF41">
    <property type="entry name" value="TRANSCRIPTIONAL REGULATORY PROTEIN"/>
    <property type="match status" value="1"/>
</dbReference>
<dbReference type="SMART" id="SM00345">
    <property type="entry name" value="HTH_GNTR"/>
    <property type="match status" value="1"/>
</dbReference>
<dbReference type="EMBL" id="BMYX01000025">
    <property type="protein sequence ID" value="GGY27922.1"/>
    <property type="molecule type" value="Genomic_DNA"/>
</dbReference>
<evidence type="ECO:0000256" key="1">
    <source>
        <dbReference type="ARBA" id="ARBA00023015"/>
    </source>
</evidence>
<reference evidence="5" key="1">
    <citation type="journal article" date="2014" name="Int. J. Syst. Evol. Microbiol.">
        <title>Complete genome sequence of Corynebacterium casei LMG S-19264T (=DSM 44701T), isolated from a smear-ripened cheese.</title>
        <authorList>
            <consortium name="US DOE Joint Genome Institute (JGI-PGF)"/>
            <person name="Walter F."/>
            <person name="Albersmeier A."/>
            <person name="Kalinowski J."/>
            <person name="Ruckert C."/>
        </authorList>
    </citation>
    <scope>NUCLEOTIDE SEQUENCE</scope>
    <source>
        <strain evidence="5">KCTC 32182</strain>
    </source>
</reference>
<name>A0A918P6U0_9NEIS</name>
<protein>
    <submittedName>
        <fullName evidence="5">Transcriptional regulator</fullName>
    </submittedName>
</protein>
<evidence type="ECO:0000256" key="3">
    <source>
        <dbReference type="ARBA" id="ARBA00023163"/>
    </source>
</evidence>